<keyword evidence="6 9" id="KW-1133">Transmembrane helix</keyword>
<evidence type="ECO:0000256" key="3">
    <source>
        <dbReference type="ARBA" id="ARBA00022448"/>
    </source>
</evidence>
<evidence type="ECO:0000256" key="1">
    <source>
        <dbReference type="ARBA" id="ARBA00004651"/>
    </source>
</evidence>
<feature type="transmembrane region" description="Helical" evidence="9">
    <location>
        <begin position="84"/>
        <end position="101"/>
    </location>
</feature>
<dbReference type="HOGENOM" id="CLU_031275_2_0_9"/>
<dbReference type="Proteomes" id="UP000004893">
    <property type="component" value="Unassembled WGS sequence"/>
</dbReference>
<feature type="transmembrane region" description="Helical" evidence="9">
    <location>
        <begin position="277"/>
        <end position="303"/>
    </location>
</feature>
<dbReference type="EMBL" id="ABYI02000007">
    <property type="protein sequence ID" value="EEG75610.1"/>
    <property type="molecule type" value="Genomic_DNA"/>
</dbReference>
<feature type="region of interest" description="Disordered" evidence="8">
    <location>
        <begin position="1"/>
        <end position="37"/>
    </location>
</feature>
<evidence type="ECO:0000256" key="6">
    <source>
        <dbReference type="ARBA" id="ARBA00022989"/>
    </source>
</evidence>
<feature type="compositionally biased region" description="Basic and acidic residues" evidence="8">
    <location>
        <begin position="1"/>
        <end position="25"/>
    </location>
</feature>
<feature type="transmembrane region" description="Helical" evidence="9">
    <location>
        <begin position="216"/>
        <end position="242"/>
    </location>
</feature>
<dbReference type="GO" id="GO:0055085">
    <property type="term" value="P:transmembrane transport"/>
    <property type="evidence" value="ECO:0007669"/>
    <property type="project" value="TreeGrafter"/>
</dbReference>
<keyword evidence="5 9" id="KW-0812">Transmembrane</keyword>
<dbReference type="AlphaFoldDB" id="C0BX12"/>
<proteinExistence type="inferred from homology"/>
<evidence type="ECO:0000256" key="5">
    <source>
        <dbReference type="ARBA" id="ARBA00022692"/>
    </source>
</evidence>
<reference evidence="10" key="2">
    <citation type="submission" date="2013-06" db="EMBL/GenBank/DDBJ databases">
        <title>Draft genome sequence of Clostridium hylemonae (DSM 15053).</title>
        <authorList>
            <person name="Sudarsanam P."/>
            <person name="Ley R."/>
            <person name="Guruge J."/>
            <person name="Turnbaugh P.J."/>
            <person name="Mahowald M."/>
            <person name="Liep D."/>
            <person name="Gordon J."/>
        </authorList>
    </citation>
    <scope>NUCLEOTIDE SEQUENCE</scope>
    <source>
        <strain evidence="10">DSM 15053</strain>
    </source>
</reference>
<feature type="transmembrane region" description="Helical" evidence="9">
    <location>
        <begin position="44"/>
        <end position="64"/>
    </location>
</feature>
<feature type="transmembrane region" description="Helical" evidence="9">
    <location>
        <begin position="309"/>
        <end position="339"/>
    </location>
</feature>
<feature type="transmembrane region" description="Helical" evidence="9">
    <location>
        <begin position="122"/>
        <end position="147"/>
    </location>
</feature>
<accession>C0BX12</accession>
<keyword evidence="3" id="KW-0813">Transport</keyword>
<comment type="caution">
    <text evidence="10">The sequence shown here is derived from an EMBL/GenBank/DDBJ whole genome shotgun (WGS) entry which is preliminary data.</text>
</comment>
<dbReference type="RefSeq" id="WP_006441680.1">
    <property type="nucleotide sequence ID" value="NZ_CP036524.1"/>
</dbReference>
<name>C0BX12_9FIRM</name>
<reference evidence="10" key="1">
    <citation type="submission" date="2009-02" db="EMBL/GenBank/DDBJ databases">
        <authorList>
            <person name="Fulton L."/>
            <person name="Clifton S."/>
            <person name="Fulton B."/>
            <person name="Xu J."/>
            <person name="Minx P."/>
            <person name="Pepin K.H."/>
            <person name="Johnson M."/>
            <person name="Bhonagiri V."/>
            <person name="Nash W.E."/>
            <person name="Mardis E.R."/>
            <person name="Wilson R.K."/>
        </authorList>
    </citation>
    <scope>NUCLEOTIDE SEQUENCE [LARGE SCALE GENOMIC DNA]</scope>
    <source>
        <strain evidence="10">DSM 15053</strain>
    </source>
</reference>
<evidence type="ECO:0000256" key="7">
    <source>
        <dbReference type="ARBA" id="ARBA00023136"/>
    </source>
</evidence>
<protein>
    <recommendedName>
        <fullName evidence="12">ATP synthase F0, A subunit</fullName>
    </recommendedName>
</protein>
<evidence type="ECO:0008006" key="12">
    <source>
        <dbReference type="Google" id="ProtNLM"/>
    </source>
</evidence>
<dbReference type="GO" id="GO:0005886">
    <property type="term" value="C:plasma membrane"/>
    <property type="evidence" value="ECO:0007669"/>
    <property type="project" value="UniProtKB-SubCell"/>
</dbReference>
<comment type="similarity">
    <text evidence="2">Belongs to the autoinducer-2 exporter (AI-2E) (TC 2.A.86) family.</text>
</comment>
<feature type="transmembrane region" description="Helical" evidence="9">
    <location>
        <begin position="376"/>
        <end position="409"/>
    </location>
</feature>
<evidence type="ECO:0000256" key="8">
    <source>
        <dbReference type="SAM" id="MobiDB-lite"/>
    </source>
</evidence>
<dbReference type="STRING" id="553973.CLOHYLEM_04346"/>
<dbReference type="Pfam" id="PF01594">
    <property type="entry name" value="AI-2E_transport"/>
    <property type="match status" value="1"/>
</dbReference>
<comment type="subcellular location">
    <subcellularLocation>
        <location evidence="1">Cell membrane</location>
        <topology evidence="1">Multi-pass membrane protein</topology>
    </subcellularLocation>
</comment>
<evidence type="ECO:0000256" key="9">
    <source>
        <dbReference type="SAM" id="Phobius"/>
    </source>
</evidence>
<sequence>MDNENKNNQEDGQEKSQEKGKRSDYYAKQPRFGGKGPSKIRQQFNRGMTAFLVVAASILFYFALLRLTNLSEGFTKIFDVLKPVIYGCVFAYLMNPIVKQVDNYLRPVLEKKIKKHDGARKLSRACGIFLSIIILFVLIITLCNLLIPELYSSIRNLVFTLPGQLNELVDKLNNVKLEDSTTGALIKTAVEEGTDMLQTWLRTDLLTRANDIMSNLTVGVISIISEIINALIGIIISIYILFSKETFSRQSKKTVYALMKPEHGNMLLHLATKSNEIFGGFIIGKIIDSLIIGVLCFMGLSILNMPYTVLVSVIIGVTNVIPFFGPYIGAIPSAVLILLSDPVKGIYFILFVLLLQQFDGNILGPKILGDSTGLSAFWVIVAILLGGGLFGFVGMIMGVPTFAVIYYIVQMILNNKLERKKLPADSKYYDMLSYVDNQGKYIHSEEYKTEKKESEGK</sequence>
<organism evidence="10 11">
    <name type="scientific">[Clostridium] hylemonae DSM 15053</name>
    <dbReference type="NCBI Taxonomy" id="553973"/>
    <lineage>
        <taxon>Bacteria</taxon>
        <taxon>Bacillati</taxon>
        <taxon>Bacillota</taxon>
        <taxon>Clostridia</taxon>
        <taxon>Lachnospirales</taxon>
        <taxon>Lachnospiraceae</taxon>
    </lineage>
</organism>
<dbReference type="PANTHER" id="PTHR21716:SF53">
    <property type="entry name" value="PERMEASE PERM-RELATED"/>
    <property type="match status" value="1"/>
</dbReference>
<keyword evidence="4" id="KW-1003">Cell membrane</keyword>
<dbReference type="InterPro" id="IPR002549">
    <property type="entry name" value="AI-2E-like"/>
</dbReference>
<dbReference type="PANTHER" id="PTHR21716">
    <property type="entry name" value="TRANSMEMBRANE PROTEIN"/>
    <property type="match status" value="1"/>
</dbReference>
<keyword evidence="7 9" id="KW-0472">Membrane</keyword>
<evidence type="ECO:0000313" key="10">
    <source>
        <dbReference type="EMBL" id="EEG75610.1"/>
    </source>
</evidence>
<dbReference type="OrthoDB" id="9793390at2"/>
<evidence type="ECO:0000313" key="11">
    <source>
        <dbReference type="Proteomes" id="UP000004893"/>
    </source>
</evidence>
<gene>
    <name evidence="10" type="ORF">CLOHYLEM_04346</name>
</gene>
<dbReference type="eggNOG" id="COG0628">
    <property type="taxonomic scope" value="Bacteria"/>
</dbReference>
<keyword evidence="11" id="KW-1185">Reference proteome</keyword>
<evidence type="ECO:0000256" key="4">
    <source>
        <dbReference type="ARBA" id="ARBA00022475"/>
    </source>
</evidence>
<evidence type="ECO:0000256" key="2">
    <source>
        <dbReference type="ARBA" id="ARBA00009773"/>
    </source>
</evidence>